<feature type="region of interest" description="Disordered" evidence="1">
    <location>
        <begin position="1"/>
        <end position="26"/>
    </location>
</feature>
<keyword evidence="3" id="KW-1185">Reference proteome</keyword>
<dbReference type="Proteomes" id="UP001443914">
    <property type="component" value="Unassembled WGS sequence"/>
</dbReference>
<dbReference type="InterPro" id="IPR014729">
    <property type="entry name" value="Rossmann-like_a/b/a_fold"/>
</dbReference>
<dbReference type="AlphaFoldDB" id="A0AAW1KDT1"/>
<reference evidence="2" key="1">
    <citation type="submission" date="2024-03" db="EMBL/GenBank/DDBJ databases">
        <title>WGS assembly of Saponaria officinalis var. Norfolk2.</title>
        <authorList>
            <person name="Jenkins J."/>
            <person name="Shu S."/>
            <person name="Grimwood J."/>
            <person name="Barry K."/>
            <person name="Goodstein D."/>
            <person name="Schmutz J."/>
            <person name="Leebens-Mack J."/>
            <person name="Osbourn A."/>
        </authorList>
    </citation>
    <scope>NUCLEOTIDE SEQUENCE [LARGE SCALE GENOMIC DNA]</scope>
    <source>
        <strain evidence="2">JIC</strain>
    </source>
</reference>
<dbReference type="Gene3D" id="3.40.50.620">
    <property type="entry name" value="HUPs"/>
    <property type="match status" value="1"/>
</dbReference>
<proteinExistence type="predicted"/>
<evidence type="ECO:0000256" key="1">
    <source>
        <dbReference type="SAM" id="MobiDB-lite"/>
    </source>
</evidence>
<evidence type="ECO:0000313" key="3">
    <source>
        <dbReference type="Proteomes" id="UP001443914"/>
    </source>
</evidence>
<accession>A0AAW1KDT1</accession>
<protein>
    <submittedName>
        <fullName evidence="2">Uncharacterized protein</fullName>
    </submittedName>
</protein>
<feature type="compositionally biased region" description="Polar residues" evidence="1">
    <location>
        <begin position="1"/>
        <end position="12"/>
    </location>
</feature>
<organism evidence="2 3">
    <name type="scientific">Saponaria officinalis</name>
    <name type="common">Common soapwort</name>
    <name type="synonym">Lychnis saponaria</name>
    <dbReference type="NCBI Taxonomy" id="3572"/>
    <lineage>
        <taxon>Eukaryota</taxon>
        <taxon>Viridiplantae</taxon>
        <taxon>Streptophyta</taxon>
        <taxon>Embryophyta</taxon>
        <taxon>Tracheophyta</taxon>
        <taxon>Spermatophyta</taxon>
        <taxon>Magnoliopsida</taxon>
        <taxon>eudicotyledons</taxon>
        <taxon>Gunneridae</taxon>
        <taxon>Pentapetalae</taxon>
        <taxon>Caryophyllales</taxon>
        <taxon>Caryophyllaceae</taxon>
        <taxon>Caryophylleae</taxon>
        <taxon>Saponaria</taxon>
    </lineage>
</organism>
<name>A0AAW1KDT1_SAPOF</name>
<sequence>MEQLTGNGTTSDKSTKQEEETPLMQQRVVGAEKLKVMVALDESDASFYALNWALKNLLTHTISAGDIDDDSVGLHHQQGQGCMLYLLHVQHSFQNYAYPVGLGLHTGVGVANNEGEERRWEKNRGDEFG</sequence>
<gene>
    <name evidence="2" type="ORF">RND81_06G197700</name>
</gene>
<comment type="caution">
    <text evidence="2">The sequence shown here is derived from an EMBL/GenBank/DDBJ whole genome shotgun (WGS) entry which is preliminary data.</text>
</comment>
<evidence type="ECO:0000313" key="2">
    <source>
        <dbReference type="EMBL" id="KAK9715904.1"/>
    </source>
</evidence>
<dbReference type="EMBL" id="JBDFQZ010000006">
    <property type="protein sequence ID" value="KAK9715904.1"/>
    <property type="molecule type" value="Genomic_DNA"/>
</dbReference>